<evidence type="ECO:0000256" key="5">
    <source>
        <dbReference type="ARBA" id="ARBA00022592"/>
    </source>
</evidence>
<evidence type="ECO:0000256" key="8">
    <source>
        <dbReference type="ARBA" id="ARBA00023136"/>
    </source>
</evidence>
<sequence length="341" mass="37479">MGRMLFSSQHNTANNDPFELAHPNRGQKFKENVFTLLVYCCAFTLPTLLVFAAYELTTKCMPSVSKFGLSFLFNHDWNPVSGHFGALPFLYGTAMSSGLSLLIASCLGIGTALFLTEFSPRWIQKPLIILIQIISAIPSVVWGLWALFELIPWLQKYVVPFLKDYLGFLPLFQGNFYGVSLLSGSLVVAIMILPIMISVTIEMIKSVPSIYKEAVFALGSTHWESIRIGVLPFIRKGLLGVAILGLGRAIGEAMAVTMVIGNRPEISLSLLSPAYTLSSVLANEFAESTSELHISALYEIALLLGAITIVVNLLAQLFIHGLEPLDFTKLFGKENQKKNLS</sequence>
<dbReference type="KEGG" id="mkc:kam1_1789"/>
<evidence type="ECO:0000313" key="13">
    <source>
        <dbReference type="EMBL" id="QDQ43003.1"/>
    </source>
</evidence>
<feature type="transmembrane region" description="Helical" evidence="9">
    <location>
        <begin position="297"/>
        <end position="319"/>
    </location>
</feature>
<dbReference type="PROSITE" id="PS50928">
    <property type="entry name" value="ABC_TM1"/>
    <property type="match status" value="1"/>
</dbReference>
<dbReference type="PANTHER" id="PTHR30425:SF1">
    <property type="entry name" value="PHOSPHATE TRANSPORT SYSTEM PERMEASE PROTEIN PSTC"/>
    <property type="match status" value="1"/>
</dbReference>
<comment type="similarity">
    <text evidence="2 10">Belongs to the binding-protein-dependent transport system permease family. CysTW subfamily.</text>
</comment>
<evidence type="ECO:0000256" key="6">
    <source>
        <dbReference type="ARBA" id="ARBA00022692"/>
    </source>
</evidence>
<evidence type="ECO:0000256" key="2">
    <source>
        <dbReference type="ARBA" id="ARBA00007069"/>
    </source>
</evidence>
<evidence type="ECO:0000256" key="9">
    <source>
        <dbReference type="RuleBase" id="RU363032"/>
    </source>
</evidence>
<dbReference type="SUPFAM" id="SSF161098">
    <property type="entry name" value="MetI-like"/>
    <property type="match status" value="1"/>
</dbReference>
<feature type="domain" description="ABC transmembrane type-1" evidence="11">
    <location>
        <begin position="90"/>
        <end position="315"/>
    </location>
</feature>
<evidence type="ECO:0000256" key="10">
    <source>
        <dbReference type="RuleBase" id="RU363054"/>
    </source>
</evidence>
<dbReference type="GO" id="GO:0005315">
    <property type="term" value="F:phosphate transmembrane transporter activity"/>
    <property type="evidence" value="ECO:0007669"/>
    <property type="project" value="InterPro"/>
</dbReference>
<gene>
    <name evidence="12" type="ORF">A946_03420</name>
    <name evidence="13" type="ORF">kam1_1789</name>
</gene>
<protein>
    <recommendedName>
        <fullName evidence="10">Phosphate transport system permease protein</fullName>
    </recommendedName>
</protein>
<comment type="subcellular location">
    <subcellularLocation>
        <location evidence="1 9">Cell membrane</location>
        <topology evidence="1 9">Multi-pass membrane protein</topology>
    </subcellularLocation>
</comment>
<dbReference type="GO" id="GO:0006817">
    <property type="term" value="P:phosphate ion transport"/>
    <property type="evidence" value="ECO:0007669"/>
    <property type="project" value="UniProtKB-KW"/>
</dbReference>
<keyword evidence="7 9" id="KW-1133">Transmembrane helix</keyword>
<keyword evidence="6 9" id="KW-0812">Transmembrane</keyword>
<dbReference type="GO" id="GO:0005886">
    <property type="term" value="C:plasma membrane"/>
    <property type="evidence" value="ECO:0007669"/>
    <property type="project" value="UniProtKB-SubCell"/>
</dbReference>
<dbReference type="Proteomes" id="UP000031594">
    <property type="component" value="Unassembled WGS sequence"/>
</dbReference>
<evidence type="ECO:0000256" key="4">
    <source>
        <dbReference type="ARBA" id="ARBA00022475"/>
    </source>
</evidence>
<dbReference type="OrthoDB" id="9785113at2"/>
<accession>A0A0C1URY8</accession>
<dbReference type="EMBL" id="CP037899">
    <property type="protein sequence ID" value="QDQ43003.1"/>
    <property type="molecule type" value="Genomic_DNA"/>
</dbReference>
<dbReference type="STRING" id="1202785.A946_03420"/>
<dbReference type="NCBIfam" id="TIGR02138">
    <property type="entry name" value="phosphate_pstC"/>
    <property type="match status" value="1"/>
</dbReference>
<reference evidence="15" key="3">
    <citation type="submission" date="2019-03" db="EMBL/GenBank/DDBJ databases">
        <title>Complete genome of Methylacidiphilum kamchatkense Kam1.</title>
        <authorList>
            <person name="Kruse T."/>
            <person name="Murarilal Ratnadevi C."/>
            <person name="Erikstad H.-A."/>
            <person name="Birkeland N.-K."/>
        </authorList>
    </citation>
    <scope>NUCLEOTIDE SEQUENCE [LARGE SCALE GENOMIC DNA]</scope>
    <source>
        <strain evidence="15">kam1</strain>
    </source>
</reference>
<evidence type="ECO:0000256" key="3">
    <source>
        <dbReference type="ARBA" id="ARBA00022448"/>
    </source>
</evidence>
<keyword evidence="8 9" id="KW-0472">Membrane</keyword>
<dbReference type="InterPro" id="IPR011864">
    <property type="entry name" value="Phosphate_PstC"/>
</dbReference>
<dbReference type="Gene3D" id="1.10.3720.10">
    <property type="entry name" value="MetI-like"/>
    <property type="match status" value="1"/>
</dbReference>
<organism evidence="13 15">
    <name type="scientific">Methylacidiphilum kamchatkense Kam1</name>
    <dbReference type="NCBI Taxonomy" id="1202785"/>
    <lineage>
        <taxon>Bacteria</taxon>
        <taxon>Pseudomonadati</taxon>
        <taxon>Verrucomicrobiota</taxon>
        <taxon>Methylacidiphilae</taxon>
        <taxon>Methylacidiphilales</taxon>
        <taxon>Methylacidiphilaceae</taxon>
        <taxon>Methylacidiphilum (ex Ratnadevi et al. 2023)</taxon>
    </lineage>
</organism>
<keyword evidence="3 9" id="KW-0813">Transport</keyword>
<comment type="function">
    <text evidence="10">Part of the binding-protein-dependent transport system for phosphate; probably responsible for the translocation of the substrate across the membrane.</text>
</comment>
<feature type="transmembrane region" description="Helical" evidence="9">
    <location>
        <begin position="176"/>
        <end position="197"/>
    </location>
</feature>
<dbReference type="InterPro" id="IPR035906">
    <property type="entry name" value="MetI-like_sf"/>
</dbReference>
<name>A0A0C1URY8_9BACT</name>
<evidence type="ECO:0000259" key="11">
    <source>
        <dbReference type="PROSITE" id="PS50928"/>
    </source>
</evidence>
<feature type="transmembrane region" description="Helical" evidence="9">
    <location>
        <begin position="33"/>
        <end position="54"/>
    </location>
</feature>
<dbReference type="InterPro" id="IPR051124">
    <property type="entry name" value="Phosphate_Transport_Permease"/>
</dbReference>
<dbReference type="Proteomes" id="UP000315925">
    <property type="component" value="Chromosome"/>
</dbReference>
<keyword evidence="4 10" id="KW-1003">Cell membrane</keyword>
<evidence type="ECO:0000256" key="1">
    <source>
        <dbReference type="ARBA" id="ARBA00004651"/>
    </source>
</evidence>
<comment type="caution">
    <text evidence="10">Lacks conserved residue(s) required for the propagation of feature annotation.</text>
</comment>
<dbReference type="PANTHER" id="PTHR30425">
    <property type="entry name" value="PHOSPHATE TRANSPORT SYSTEM PERMEASE PROTEIN PST"/>
    <property type="match status" value="1"/>
</dbReference>
<keyword evidence="14" id="KW-1185">Reference proteome</keyword>
<dbReference type="InterPro" id="IPR000515">
    <property type="entry name" value="MetI-like"/>
</dbReference>
<keyword evidence="5 10" id="KW-0592">Phosphate transport</keyword>
<dbReference type="AlphaFoldDB" id="A0A0C1URY8"/>
<feature type="transmembrane region" description="Helical" evidence="9">
    <location>
        <begin position="89"/>
        <end position="115"/>
    </location>
</feature>
<dbReference type="Pfam" id="PF00528">
    <property type="entry name" value="BPD_transp_1"/>
    <property type="match status" value="1"/>
</dbReference>
<evidence type="ECO:0000313" key="15">
    <source>
        <dbReference type="Proteomes" id="UP000315925"/>
    </source>
</evidence>
<evidence type="ECO:0000313" key="14">
    <source>
        <dbReference type="Proteomes" id="UP000031594"/>
    </source>
</evidence>
<reference evidence="13" key="2">
    <citation type="journal article" date="2019" name="BMC Genomics">
        <title>Complete genome sequence analysis of the thermoacidophilic verrucomicrobial methanotroph 'Candidatus Methylacidiphilum kamchatkense' strain Kam1 and comparison with its closest relatives.</title>
        <authorList>
            <person name="Kruse T."/>
            <person name="Ratnadevi C.M."/>
            <person name="Erikstad H.A."/>
            <person name="Birkeland N.K."/>
        </authorList>
    </citation>
    <scope>NUCLEOTIDE SEQUENCE</scope>
    <source>
        <strain evidence="13">Kam1</strain>
    </source>
</reference>
<dbReference type="CDD" id="cd06261">
    <property type="entry name" value="TM_PBP2"/>
    <property type="match status" value="1"/>
</dbReference>
<feature type="transmembrane region" description="Helical" evidence="9">
    <location>
        <begin position="127"/>
        <end position="148"/>
    </location>
</feature>
<reference evidence="12 14" key="1">
    <citation type="submission" date="2014-08" db="EMBL/GenBank/DDBJ databases">
        <title>Methylacidiphilum kamchatkense strain Kam1 draft genome sequence.</title>
        <authorList>
            <person name="Birkeland N.-K."/>
            <person name="Erikstad H.A."/>
        </authorList>
    </citation>
    <scope>NUCLEOTIDE SEQUENCE [LARGE SCALE GENOMIC DNA]</scope>
    <source>
        <strain evidence="12 14">Kam1</strain>
    </source>
</reference>
<proteinExistence type="inferred from homology"/>
<dbReference type="EMBL" id="JQNX01000002">
    <property type="protein sequence ID" value="KIE59084.1"/>
    <property type="molecule type" value="Genomic_DNA"/>
</dbReference>
<dbReference type="RefSeq" id="WP_039720981.1">
    <property type="nucleotide sequence ID" value="NZ_CP037899.1"/>
</dbReference>
<evidence type="ECO:0000256" key="7">
    <source>
        <dbReference type="ARBA" id="ARBA00022989"/>
    </source>
</evidence>
<evidence type="ECO:0000313" key="12">
    <source>
        <dbReference type="EMBL" id="KIE59084.1"/>
    </source>
</evidence>